<dbReference type="Pfam" id="PF14526">
    <property type="entry name" value="Cass2"/>
    <property type="match status" value="1"/>
</dbReference>
<dbReference type="SMART" id="SM00871">
    <property type="entry name" value="AraC_E_bind"/>
    <property type="match status" value="1"/>
</dbReference>
<dbReference type="RefSeq" id="WP_072880087.1">
    <property type="nucleotide sequence ID" value="NZ_FOKU01000004.1"/>
</dbReference>
<keyword evidence="5" id="KW-1185">Reference proteome</keyword>
<evidence type="ECO:0000313" key="5">
    <source>
        <dbReference type="Proteomes" id="UP000198940"/>
    </source>
</evidence>
<dbReference type="STRING" id="1055723.SAMN05216293_2388"/>
<evidence type="ECO:0000313" key="4">
    <source>
        <dbReference type="Proteomes" id="UP000184031"/>
    </source>
</evidence>
<evidence type="ECO:0000259" key="1">
    <source>
        <dbReference type="SMART" id="SM00871"/>
    </source>
</evidence>
<organism evidence="3 4">
    <name type="scientific">Flagellimonas taeanensis</name>
    <dbReference type="NCBI Taxonomy" id="1005926"/>
    <lineage>
        <taxon>Bacteria</taxon>
        <taxon>Pseudomonadati</taxon>
        <taxon>Bacteroidota</taxon>
        <taxon>Flavobacteriia</taxon>
        <taxon>Flavobacteriales</taxon>
        <taxon>Flavobacteriaceae</taxon>
        <taxon>Flagellimonas</taxon>
    </lineage>
</organism>
<dbReference type="Proteomes" id="UP000198940">
    <property type="component" value="Unassembled WGS sequence"/>
</dbReference>
<dbReference type="InterPro" id="IPR053182">
    <property type="entry name" value="YobU-like_regulator"/>
</dbReference>
<dbReference type="Proteomes" id="UP000184031">
    <property type="component" value="Unassembled WGS sequence"/>
</dbReference>
<dbReference type="InterPro" id="IPR010499">
    <property type="entry name" value="AraC_E-bd"/>
</dbReference>
<proteinExistence type="predicted"/>
<feature type="domain" description="AraC effector-binding" evidence="1">
    <location>
        <begin position="1"/>
        <end position="156"/>
    </location>
</feature>
<evidence type="ECO:0000313" key="3">
    <source>
        <dbReference type="EMBL" id="SHK99390.1"/>
    </source>
</evidence>
<name>A0A1M6X069_9FLAO</name>
<dbReference type="InterPro" id="IPR029441">
    <property type="entry name" value="Cass2"/>
</dbReference>
<dbReference type="SUPFAM" id="SSF55136">
    <property type="entry name" value="Probable bacterial effector-binding domain"/>
    <property type="match status" value="1"/>
</dbReference>
<reference evidence="3 4" key="1">
    <citation type="submission" date="2016-11" db="EMBL/GenBank/DDBJ databases">
        <authorList>
            <person name="Varghese N."/>
            <person name="Submissions S."/>
        </authorList>
    </citation>
    <scope>NUCLEOTIDE SEQUENCE [LARGE SCALE GENOMIC DNA]</scope>
    <source>
        <strain evidence="3 4">CGMCC 1.12174</strain>
        <strain evidence="2 5">DSM 26351</strain>
    </source>
</reference>
<dbReference type="EMBL" id="FOKU01000004">
    <property type="protein sequence ID" value="SFB98925.1"/>
    <property type="molecule type" value="Genomic_DNA"/>
</dbReference>
<dbReference type="InterPro" id="IPR011256">
    <property type="entry name" value="Reg_factor_effector_dom_sf"/>
</dbReference>
<dbReference type="Gene3D" id="3.20.80.10">
    <property type="entry name" value="Regulatory factor, effector binding domain"/>
    <property type="match status" value="1"/>
</dbReference>
<accession>A0A1M6X069</accession>
<evidence type="ECO:0000313" key="2">
    <source>
        <dbReference type="EMBL" id="SFB98925.1"/>
    </source>
</evidence>
<comment type="caution">
    <text evidence="3">The sequence shown here is derived from an EMBL/GenBank/DDBJ whole genome shotgun (WGS) entry which is preliminary data.</text>
</comment>
<dbReference type="EMBL" id="FRAT01000006">
    <property type="protein sequence ID" value="SHK99390.1"/>
    <property type="molecule type" value="Genomic_DNA"/>
</dbReference>
<dbReference type="PANTHER" id="PTHR36444">
    <property type="entry name" value="TRANSCRIPTIONAL REGULATOR PROTEIN YOBU-RELATED"/>
    <property type="match status" value="1"/>
</dbReference>
<dbReference type="AlphaFoldDB" id="A0A1M6X069"/>
<sequence length="158" mass="18740">MQPRIETINDKKLIGQRLRMSFADYKIGELWRRFGPKRKEVTNNLNDVLISLAIYEPTHFIDFKPTNEFERWAAVEVLNYNNVPSEMETFNLQGGLYAVFEYKGLNTDNSIFQYILGTWLPNSDFKLDNRPHFEILGEKYKNNDPESEEEIWIPIMKK</sequence>
<dbReference type="OrthoDB" id="9789123at2"/>
<gene>
    <name evidence="2" type="ORF">SAMN04487891_104212</name>
    <name evidence="3" type="ORF">SAMN05216293_2388</name>
</gene>
<protein>
    <submittedName>
        <fullName evidence="3">AraC family transcriptional regulator</fullName>
    </submittedName>
</protein>
<dbReference type="PANTHER" id="PTHR36444:SF2">
    <property type="entry name" value="TRANSCRIPTIONAL REGULATOR PROTEIN YOBU-RELATED"/>
    <property type="match status" value="1"/>
</dbReference>